<keyword evidence="9" id="KW-0249">Electron transport</keyword>
<dbReference type="EC" id="7.1.1.2" evidence="9"/>
<keyword evidence="9" id="KW-0520">NAD</keyword>
<keyword evidence="9" id="KW-0679">Respiratory chain</keyword>
<evidence type="ECO:0000256" key="4">
    <source>
        <dbReference type="ARBA" id="ARBA00022448"/>
    </source>
</evidence>
<evidence type="ECO:0000313" key="10">
    <source>
        <dbReference type="EMBL" id="AYF57122.1"/>
    </source>
</evidence>
<gene>
    <name evidence="10" type="primary">ND3</name>
</gene>
<feature type="transmembrane region" description="Helical" evidence="9">
    <location>
        <begin position="45"/>
        <end position="66"/>
    </location>
</feature>
<dbReference type="RefSeq" id="YP_009706308.1">
    <property type="nucleotide sequence ID" value="NC_045069.1"/>
</dbReference>
<comment type="similarity">
    <text evidence="2 9">Belongs to the complex I subunit 3 family.</text>
</comment>
<dbReference type="InterPro" id="IPR038430">
    <property type="entry name" value="NDAH_ubi_oxred_su3_sf"/>
</dbReference>
<keyword evidence="4 9" id="KW-0813">Transport</keyword>
<evidence type="ECO:0000256" key="6">
    <source>
        <dbReference type="ARBA" id="ARBA00022989"/>
    </source>
</evidence>
<proteinExistence type="inferred from homology"/>
<dbReference type="GO" id="GO:0031966">
    <property type="term" value="C:mitochondrial membrane"/>
    <property type="evidence" value="ECO:0007669"/>
    <property type="project" value="UniProtKB-SubCell"/>
</dbReference>
<organism evidence="10">
    <name type="scientific">Semnoderes armiger</name>
    <dbReference type="NCBI Taxonomy" id="1415233"/>
    <lineage>
        <taxon>Eukaryota</taxon>
        <taxon>Metazoa</taxon>
        <taxon>Ecdysozoa</taxon>
        <taxon>Scalidophora</taxon>
        <taxon>Kinorhyncha</taxon>
        <taxon>Cyclorhagida</taxon>
        <taxon>Kentrorhagata</taxon>
        <taxon>Semnoderidae</taxon>
        <taxon>Semnoderes</taxon>
    </lineage>
</organism>
<keyword evidence="7 9" id="KW-0472">Membrane</keyword>
<dbReference type="GeneID" id="42266253"/>
<dbReference type="EMBL" id="MF953591">
    <property type="protein sequence ID" value="AYF57122.1"/>
    <property type="molecule type" value="Genomic_DNA"/>
</dbReference>
<dbReference type="InterPro" id="IPR000440">
    <property type="entry name" value="NADH_UbQ/plastoQ_OxRdtase_su3"/>
</dbReference>
<dbReference type="AlphaFoldDB" id="A0A5H2QCT7"/>
<dbReference type="Pfam" id="PF00507">
    <property type="entry name" value="Oxidored_q4"/>
    <property type="match status" value="1"/>
</dbReference>
<evidence type="ECO:0000256" key="1">
    <source>
        <dbReference type="ARBA" id="ARBA00004370"/>
    </source>
</evidence>
<evidence type="ECO:0000256" key="5">
    <source>
        <dbReference type="ARBA" id="ARBA00022692"/>
    </source>
</evidence>
<evidence type="ECO:0000256" key="8">
    <source>
        <dbReference type="ARBA" id="ARBA00049551"/>
    </source>
</evidence>
<reference evidence="10" key="1">
    <citation type="submission" date="2017-09" db="EMBL/GenBank/DDBJ databases">
        <title>The mitochondrial genome of Semnoderes armiger (Kinorhyncha: Cyclorhagidae).</title>
        <authorList>
            <person name="Zeyl Fiskebeck E.M.L."/>
            <person name="Dimitrov D."/>
            <person name="Bachmann L."/>
        </authorList>
    </citation>
    <scope>NUCLEOTIDE SEQUENCE</scope>
</reference>
<evidence type="ECO:0000256" key="2">
    <source>
        <dbReference type="ARBA" id="ARBA00008472"/>
    </source>
</evidence>
<comment type="function">
    <text evidence="9">Core subunit of the mitochondrial membrane respiratory chain NADH dehydrogenase (Complex I) which catalyzes electron transfer from NADH through the respiratory chain, using ubiquinone as an electron acceptor. Essential for the catalytic activity of complex I.</text>
</comment>
<keyword evidence="6 9" id="KW-1133">Transmembrane helix</keyword>
<accession>A0A5H2QCT7</accession>
<protein>
    <recommendedName>
        <fullName evidence="3 9">NADH-ubiquinone oxidoreductase chain 3</fullName>
        <ecNumber evidence="9">7.1.1.2</ecNumber>
    </recommendedName>
</protein>
<dbReference type="CTD" id="4537"/>
<geneLocation type="mitochondrion" evidence="10"/>
<dbReference type="GO" id="GO:0008137">
    <property type="term" value="F:NADH dehydrogenase (ubiquinone) activity"/>
    <property type="evidence" value="ECO:0007669"/>
    <property type="project" value="UniProtKB-UniRule"/>
</dbReference>
<keyword evidence="9 10" id="KW-0496">Mitochondrion</keyword>
<evidence type="ECO:0000256" key="7">
    <source>
        <dbReference type="ARBA" id="ARBA00023136"/>
    </source>
</evidence>
<comment type="catalytic activity">
    <reaction evidence="8 9">
        <text>a ubiquinone + NADH + 5 H(+)(in) = a ubiquinol + NAD(+) + 4 H(+)(out)</text>
        <dbReference type="Rhea" id="RHEA:29091"/>
        <dbReference type="Rhea" id="RHEA-COMP:9565"/>
        <dbReference type="Rhea" id="RHEA-COMP:9566"/>
        <dbReference type="ChEBI" id="CHEBI:15378"/>
        <dbReference type="ChEBI" id="CHEBI:16389"/>
        <dbReference type="ChEBI" id="CHEBI:17976"/>
        <dbReference type="ChEBI" id="CHEBI:57540"/>
        <dbReference type="ChEBI" id="CHEBI:57945"/>
        <dbReference type="EC" id="7.1.1.2"/>
    </reaction>
</comment>
<keyword evidence="9" id="KW-0830">Ubiquinone</keyword>
<sequence>MVLMLTMIFFIFWVLLKKNFFFKKFEGSLIFECGFNSFDSGHLPYSLQFFKVAILFLLFDVELIIIMPFLISLSLFFISGVILLLWFILVLMMGLFYEWKMGILDWEV</sequence>
<dbReference type="GO" id="GO:0030964">
    <property type="term" value="C:NADH dehydrogenase complex"/>
    <property type="evidence" value="ECO:0007669"/>
    <property type="project" value="TreeGrafter"/>
</dbReference>
<keyword evidence="9" id="KW-1278">Translocase</keyword>
<evidence type="ECO:0000256" key="3">
    <source>
        <dbReference type="ARBA" id="ARBA00021007"/>
    </source>
</evidence>
<feature type="transmembrane region" description="Helical" evidence="9">
    <location>
        <begin position="73"/>
        <end position="97"/>
    </location>
</feature>
<dbReference type="PANTHER" id="PTHR11058">
    <property type="entry name" value="NADH-UBIQUINONE OXIDOREDUCTASE CHAIN 3"/>
    <property type="match status" value="1"/>
</dbReference>
<keyword evidence="5 9" id="KW-0812">Transmembrane</keyword>
<dbReference type="Gene3D" id="1.20.58.1610">
    <property type="entry name" value="NADH:ubiquinone/plastoquinone oxidoreductase, chain 3"/>
    <property type="match status" value="1"/>
</dbReference>
<comment type="subcellular location">
    <subcellularLocation>
        <location evidence="1">Membrane</location>
    </subcellularLocation>
    <subcellularLocation>
        <location evidence="9">Mitochondrion membrane</location>
        <topology evidence="9">Multi-pass membrane protein</topology>
    </subcellularLocation>
</comment>
<dbReference type="PANTHER" id="PTHR11058:SF9">
    <property type="entry name" value="NADH-UBIQUINONE OXIDOREDUCTASE CHAIN 3"/>
    <property type="match status" value="1"/>
</dbReference>
<evidence type="ECO:0000256" key="9">
    <source>
        <dbReference type="RuleBase" id="RU003640"/>
    </source>
</evidence>
<name>A0A5H2QCT7_9BILA</name>